<protein>
    <submittedName>
        <fullName evidence="1">Uncharacterized protein</fullName>
    </submittedName>
</protein>
<name>A0A2M7RCN4_9BACT</name>
<accession>A0A2M7RCN4</accession>
<dbReference type="EMBL" id="PFMC01000063">
    <property type="protein sequence ID" value="PIY94499.1"/>
    <property type="molecule type" value="Genomic_DNA"/>
</dbReference>
<gene>
    <name evidence="1" type="ORF">COY67_02525</name>
</gene>
<dbReference type="Proteomes" id="UP000228689">
    <property type="component" value="Unassembled WGS sequence"/>
</dbReference>
<proteinExistence type="predicted"/>
<sequence>MKEQATGEKVPQNPDQQIQTYLDRLERLVLDPDKKQSRKMEGGQSRPRALSLLREMVMNEYIRPNKEKLAEGAARVEERAARNLGMDIEYGEEELEQRGEIAVEDLEKSLDNWISYLSDNNEPYPTWFRYYAFRNILNIGDYDKDKNEFTKRTKGSTRLFPDIDRGALAYIQQNIEANKDPNVLEKLQKAQAKAANNDLPEEQWITKEKVQKFSNLSFAKQYAEGIA</sequence>
<dbReference type="AlphaFoldDB" id="A0A2M7RCN4"/>
<reference evidence="2" key="1">
    <citation type="submission" date="2017-09" db="EMBL/GenBank/DDBJ databases">
        <title>Depth-based differentiation of microbial function through sediment-hosted aquifers and enrichment of novel symbionts in the deep terrestrial subsurface.</title>
        <authorList>
            <person name="Probst A.J."/>
            <person name="Ladd B."/>
            <person name="Jarett J.K."/>
            <person name="Geller-Mcgrath D.E."/>
            <person name="Sieber C.M.K."/>
            <person name="Emerson J.B."/>
            <person name="Anantharaman K."/>
            <person name="Thomas B.C."/>
            <person name="Malmstrom R."/>
            <person name="Stieglmeier M."/>
            <person name="Klingl A."/>
            <person name="Woyke T."/>
            <person name="Ryan C.M."/>
            <person name="Banfield J.F."/>
        </authorList>
    </citation>
    <scope>NUCLEOTIDE SEQUENCE [LARGE SCALE GENOMIC DNA]</scope>
</reference>
<evidence type="ECO:0000313" key="2">
    <source>
        <dbReference type="Proteomes" id="UP000228689"/>
    </source>
</evidence>
<evidence type="ECO:0000313" key="1">
    <source>
        <dbReference type="EMBL" id="PIY94499.1"/>
    </source>
</evidence>
<organism evidence="1 2">
    <name type="scientific">Candidatus Komeilibacteria bacterium CG_4_10_14_0_8_um_filter_37_78</name>
    <dbReference type="NCBI Taxonomy" id="1974471"/>
    <lineage>
        <taxon>Bacteria</taxon>
        <taxon>Candidatus Komeiliibacteriota</taxon>
    </lineage>
</organism>
<comment type="caution">
    <text evidence="1">The sequence shown here is derived from an EMBL/GenBank/DDBJ whole genome shotgun (WGS) entry which is preliminary data.</text>
</comment>